<name>A0A6I2RCK7_FLAPL</name>
<proteinExistence type="predicted"/>
<sequence length="137" mass="14892">MRRFLIATHGRFATGIMDSVNLISGRHENVECYCAFLNGCEDLDTNLAAILDSYGPQDEVIAVTDLLGGSVCSALLRQLSRPNLHILAGLNLPLMLALLDAEDAPLDEMLGTALQFGKQAVCYCNEAMKQTVEEDAF</sequence>
<dbReference type="PROSITE" id="PS51096">
    <property type="entry name" value="PTS_EIIA_TYPE_4"/>
    <property type="match status" value="1"/>
</dbReference>
<dbReference type="GO" id="GO:0016020">
    <property type="term" value="C:membrane"/>
    <property type="evidence" value="ECO:0007669"/>
    <property type="project" value="InterPro"/>
</dbReference>
<dbReference type="AlphaFoldDB" id="A0A6I2RCK7"/>
<dbReference type="GO" id="GO:0016740">
    <property type="term" value="F:transferase activity"/>
    <property type="evidence" value="ECO:0007669"/>
    <property type="project" value="UniProtKB-KW"/>
</dbReference>
<evidence type="ECO:0000313" key="5">
    <source>
        <dbReference type="Proteomes" id="UP000429811"/>
    </source>
</evidence>
<organism evidence="4 5">
    <name type="scientific">Flavonifractor plautii</name>
    <name type="common">Fusobacterium plautii</name>
    <dbReference type="NCBI Taxonomy" id="292800"/>
    <lineage>
        <taxon>Bacteria</taxon>
        <taxon>Bacillati</taxon>
        <taxon>Bacillota</taxon>
        <taxon>Clostridia</taxon>
        <taxon>Eubacteriales</taxon>
        <taxon>Oscillospiraceae</taxon>
        <taxon>Flavonifractor</taxon>
    </lineage>
</organism>
<dbReference type="Gene3D" id="3.40.50.510">
    <property type="entry name" value="Phosphotransferase system, mannose-type IIA component"/>
    <property type="match status" value="1"/>
</dbReference>
<evidence type="ECO:0000313" key="3">
    <source>
        <dbReference type="EMBL" id="MDB7932235.1"/>
    </source>
</evidence>
<dbReference type="InterPro" id="IPR004701">
    <property type="entry name" value="PTS_EIIA_man-typ"/>
</dbReference>
<dbReference type="Proteomes" id="UP001211173">
    <property type="component" value="Unassembled WGS sequence"/>
</dbReference>
<evidence type="ECO:0000313" key="4">
    <source>
        <dbReference type="EMBL" id="MSB48561.1"/>
    </source>
</evidence>
<evidence type="ECO:0000259" key="2">
    <source>
        <dbReference type="PROSITE" id="PS51096"/>
    </source>
</evidence>
<accession>A0A6I2RCK7</accession>
<reference evidence="3" key="2">
    <citation type="submission" date="2023-01" db="EMBL/GenBank/DDBJ databases">
        <title>Human gut microbiome strain richness.</title>
        <authorList>
            <person name="Chen-Liaw A."/>
        </authorList>
    </citation>
    <scope>NUCLEOTIDE SEQUENCE</scope>
    <source>
        <strain evidence="3">1001287st1_F4_1001285I_161205</strain>
    </source>
</reference>
<dbReference type="EMBL" id="JAQLWV010000004">
    <property type="protein sequence ID" value="MDB7932235.1"/>
    <property type="molecule type" value="Genomic_DNA"/>
</dbReference>
<dbReference type="GO" id="GO:0009401">
    <property type="term" value="P:phosphoenolpyruvate-dependent sugar phosphotransferase system"/>
    <property type="evidence" value="ECO:0007669"/>
    <property type="project" value="InterPro"/>
</dbReference>
<dbReference type="PANTHER" id="PTHR33799:SF1">
    <property type="entry name" value="PTS SYSTEM MANNOSE-SPECIFIC EIIAB COMPONENT-RELATED"/>
    <property type="match status" value="1"/>
</dbReference>
<gene>
    <name evidence="4" type="ORF">GKE90_07580</name>
    <name evidence="3" type="ORF">PNE06_04030</name>
</gene>
<evidence type="ECO:0000256" key="1">
    <source>
        <dbReference type="ARBA" id="ARBA00022679"/>
    </source>
</evidence>
<feature type="domain" description="PTS EIIA type-4" evidence="2">
    <location>
        <begin position="1"/>
        <end position="121"/>
    </location>
</feature>
<dbReference type="Pfam" id="PF03610">
    <property type="entry name" value="EIIA-man"/>
    <property type="match status" value="1"/>
</dbReference>
<reference evidence="4 5" key="1">
    <citation type="journal article" date="2019" name="Nat. Med.">
        <title>A library of human gut bacterial isolates paired with longitudinal multiomics data enables mechanistic microbiome research.</title>
        <authorList>
            <person name="Poyet M."/>
            <person name="Groussin M."/>
            <person name="Gibbons S.M."/>
            <person name="Avila-Pacheco J."/>
            <person name="Jiang X."/>
            <person name="Kearney S.M."/>
            <person name="Perrotta A.R."/>
            <person name="Berdy B."/>
            <person name="Zhao S."/>
            <person name="Lieberman T.D."/>
            <person name="Swanson P.K."/>
            <person name="Smith M."/>
            <person name="Roesemann S."/>
            <person name="Alexander J.E."/>
            <person name="Rich S.A."/>
            <person name="Livny J."/>
            <person name="Vlamakis H."/>
            <person name="Clish C."/>
            <person name="Bullock K."/>
            <person name="Deik A."/>
            <person name="Scott J."/>
            <person name="Pierce K.A."/>
            <person name="Xavier R.J."/>
            <person name="Alm E.J."/>
        </authorList>
    </citation>
    <scope>NUCLEOTIDE SEQUENCE [LARGE SCALE GENOMIC DNA]</scope>
    <source>
        <strain evidence="4 5">BIOML-A5</strain>
    </source>
</reference>
<dbReference type="EMBL" id="WKPO01000008">
    <property type="protein sequence ID" value="MSB48561.1"/>
    <property type="molecule type" value="Genomic_DNA"/>
</dbReference>
<comment type="caution">
    <text evidence="4">The sequence shown here is derived from an EMBL/GenBank/DDBJ whole genome shotgun (WGS) entry which is preliminary data.</text>
</comment>
<keyword evidence="1" id="KW-0808">Transferase</keyword>
<dbReference type="InterPro" id="IPR051471">
    <property type="entry name" value="Bacterial_PTS_sugar_comp"/>
</dbReference>
<dbReference type="RefSeq" id="WP_154250337.1">
    <property type="nucleotide sequence ID" value="NZ_CP095094.1"/>
</dbReference>
<protein>
    <recommendedName>
        <fullName evidence="2">PTS EIIA type-4 domain-containing protein</fullName>
    </recommendedName>
</protein>
<dbReference type="InterPro" id="IPR036662">
    <property type="entry name" value="PTS_EIIA_man-typ_sf"/>
</dbReference>
<dbReference type="Proteomes" id="UP000429811">
    <property type="component" value="Unassembled WGS sequence"/>
</dbReference>
<dbReference type="SUPFAM" id="SSF53062">
    <property type="entry name" value="PTS system fructose IIA component-like"/>
    <property type="match status" value="1"/>
</dbReference>
<dbReference type="PANTHER" id="PTHR33799">
    <property type="entry name" value="PTS PERMEASE-RELATED-RELATED"/>
    <property type="match status" value="1"/>
</dbReference>